<organism evidence="2 3">
    <name type="scientific">Phytohabitans kaempferiae</name>
    <dbReference type="NCBI Taxonomy" id="1620943"/>
    <lineage>
        <taxon>Bacteria</taxon>
        <taxon>Bacillati</taxon>
        <taxon>Actinomycetota</taxon>
        <taxon>Actinomycetes</taxon>
        <taxon>Micromonosporales</taxon>
        <taxon>Micromonosporaceae</taxon>
    </lineage>
</organism>
<dbReference type="RefSeq" id="WP_377258387.1">
    <property type="nucleotide sequence ID" value="NZ_JBHLUH010000071.1"/>
</dbReference>
<dbReference type="InterPro" id="IPR008030">
    <property type="entry name" value="NmrA-like"/>
</dbReference>
<evidence type="ECO:0000313" key="2">
    <source>
        <dbReference type="EMBL" id="MFC0532401.1"/>
    </source>
</evidence>
<keyword evidence="3" id="KW-1185">Reference proteome</keyword>
<dbReference type="GO" id="GO:0003955">
    <property type="term" value="F:NAD(P)H dehydrogenase (quinone) activity"/>
    <property type="evidence" value="ECO:0007669"/>
    <property type="project" value="UniProtKB-EC"/>
</dbReference>
<accession>A0ABV6MCE4</accession>
<dbReference type="EMBL" id="JBHLUH010000071">
    <property type="protein sequence ID" value="MFC0532401.1"/>
    <property type="molecule type" value="Genomic_DNA"/>
</dbReference>
<feature type="domain" description="NmrA-like" evidence="1">
    <location>
        <begin position="3"/>
        <end position="229"/>
    </location>
</feature>
<dbReference type="PANTHER" id="PTHR47129">
    <property type="entry name" value="QUINONE OXIDOREDUCTASE 2"/>
    <property type="match status" value="1"/>
</dbReference>
<comment type="caution">
    <text evidence="2">The sequence shown here is derived from an EMBL/GenBank/DDBJ whole genome shotgun (WGS) entry which is preliminary data.</text>
</comment>
<protein>
    <submittedName>
        <fullName evidence="2">SDR family oxidoreductase</fullName>
        <ecNumber evidence="2">1.6.5.2</ecNumber>
    </submittedName>
</protein>
<dbReference type="CDD" id="cd05269">
    <property type="entry name" value="TMR_SDR_a"/>
    <property type="match status" value="1"/>
</dbReference>
<gene>
    <name evidence="2" type="ORF">ACFFIA_32620</name>
</gene>
<name>A0ABV6MCE4_9ACTN</name>
<dbReference type="Gene3D" id="3.90.25.10">
    <property type="entry name" value="UDP-galactose 4-epimerase, domain 1"/>
    <property type="match status" value="1"/>
</dbReference>
<dbReference type="SUPFAM" id="SSF51735">
    <property type="entry name" value="NAD(P)-binding Rossmann-fold domains"/>
    <property type="match status" value="1"/>
</dbReference>
<dbReference type="PANTHER" id="PTHR47129:SF1">
    <property type="entry name" value="NMRA-LIKE DOMAIN-CONTAINING PROTEIN"/>
    <property type="match status" value="1"/>
</dbReference>
<evidence type="ECO:0000259" key="1">
    <source>
        <dbReference type="Pfam" id="PF05368"/>
    </source>
</evidence>
<dbReference type="Pfam" id="PF05368">
    <property type="entry name" value="NmrA"/>
    <property type="match status" value="1"/>
</dbReference>
<dbReference type="Proteomes" id="UP001589867">
    <property type="component" value="Unassembled WGS sequence"/>
</dbReference>
<dbReference type="Gene3D" id="3.40.50.720">
    <property type="entry name" value="NAD(P)-binding Rossmann-like Domain"/>
    <property type="match status" value="1"/>
</dbReference>
<reference evidence="2 3" key="1">
    <citation type="submission" date="2024-09" db="EMBL/GenBank/DDBJ databases">
        <authorList>
            <person name="Sun Q."/>
            <person name="Mori K."/>
        </authorList>
    </citation>
    <scope>NUCLEOTIDE SEQUENCE [LARGE SCALE GENOMIC DNA]</scope>
    <source>
        <strain evidence="2 3">TBRC 3947</strain>
    </source>
</reference>
<proteinExistence type="predicted"/>
<dbReference type="EC" id="1.6.5.2" evidence="2"/>
<evidence type="ECO:0000313" key="3">
    <source>
        <dbReference type="Proteomes" id="UP001589867"/>
    </source>
</evidence>
<keyword evidence="2" id="KW-0560">Oxidoreductase</keyword>
<dbReference type="InterPro" id="IPR052718">
    <property type="entry name" value="NmrA-type_oxidoreductase"/>
</dbReference>
<sequence length="282" mass="29961">MSITVTGATGHLGRLIVESLLRRGVPSDQITALGRNVAKATDLSDRGVAVVPVEYDDVESLRRAFADTDALMFVSGSETGKRVRQHRNVVSAAKEVGVGLIAYTSISNADSSTMMLAAEHEATEHDITNSGLPHIFLRNSWYLENYTSQLPTYLEHGITGAAGDGKVSAATRADFAEAAAAALTTGSHANQVYELGGPPFTMTELAAEISRQTGKRITYTDLPVDKYIEFLVAAGTPQSAAELIADGDRGVARGYLHVEGNDLERLIGRPPTSFADASRAAL</sequence>
<dbReference type="InterPro" id="IPR036291">
    <property type="entry name" value="NAD(P)-bd_dom_sf"/>
</dbReference>